<dbReference type="PROSITE" id="PS50887">
    <property type="entry name" value="GGDEF"/>
    <property type="match status" value="1"/>
</dbReference>
<dbReference type="InterPro" id="IPR001633">
    <property type="entry name" value="EAL_dom"/>
</dbReference>
<dbReference type="EMBL" id="UOFL01000094">
    <property type="protein sequence ID" value="VAW75922.1"/>
    <property type="molecule type" value="Genomic_DNA"/>
</dbReference>
<organism evidence="4">
    <name type="scientific">hydrothermal vent metagenome</name>
    <dbReference type="NCBI Taxonomy" id="652676"/>
    <lineage>
        <taxon>unclassified sequences</taxon>
        <taxon>metagenomes</taxon>
        <taxon>ecological metagenomes</taxon>
    </lineage>
</organism>
<feature type="transmembrane region" description="Helical" evidence="1">
    <location>
        <begin position="69"/>
        <end position="88"/>
    </location>
</feature>
<evidence type="ECO:0000259" key="3">
    <source>
        <dbReference type="PROSITE" id="PS50887"/>
    </source>
</evidence>
<sequence length="545" mass="61754">MTLQQVTAVLVLFSAGLLLYSLMPTNDIIREQSVREHKTGWQILLILVCLFVLGYLIFAWILFSHHVNYLFSLLSIILFGGAVFVTVVTRMSLYSIRNIQRIAALERHNATHDMLTDLPNRAMLYERINQSIKDAKRNHSVMAILLMDLNQFKEVNDTLGHHCGDGLLQQVAPRINEVLRESDTLARLGGDEFSVILPSTNLEGAKVSAKKIISAMERHFVVEGHSLQIGISVGIAMYPEDASNSDNLLRKADVAMYVAKRYSTGFSVYDSEQDQHTLNRLMIIGKLHDAIINNELLLHYQPILDTRTFKLWGFEALIRWNQPILGLLKPSEFVPIAEQSEVIKEMSCWVVSNAIRKFRHWHAKDQSLRLSVNLSVKDIQDEGFVDWLKGQFDVLGVNPKCMNIEITESSMMTDSKRAMDTIQKLHQIGITFSIDDFGTGFSSLSYLKQLPSQSIKIDRSFVRDMLTDDNDAVIVRSTIDLAHNMGKTVIAEGVESQEVLDILEILGCDFIQGYYICSPLPDNQVEQWMAQERIPINLAREKKSG</sequence>
<evidence type="ECO:0000313" key="4">
    <source>
        <dbReference type="EMBL" id="VAW75922.1"/>
    </source>
</evidence>
<dbReference type="PROSITE" id="PS50883">
    <property type="entry name" value="EAL"/>
    <property type="match status" value="1"/>
</dbReference>
<dbReference type="NCBIfam" id="TIGR00254">
    <property type="entry name" value="GGDEF"/>
    <property type="match status" value="1"/>
</dbReference>
<dbReference type="Gene3D" id="3.30.70.270">
    <property type="match status" value="1"/>
</dbReference>
<dbReference type="FunFam" id="3.30.70.270:FF:000001">
    <property type="entry name" value="Diguanylate cyclase domain protein"/>
    <property type="match status" value="1"/>
</dbReference>
<dbReference type="InterPro" id="IPR035919">
    <property type="entry name" value="EAL_sf"/>
</dbReference>
<dbReference type="SUPFAM" id="SSF141868">
    <property type="entry name" value="EAL domain-like"/>
    <property type="match status" value="1"/>
</dbReference>
<dbReference type="InterPro" id="IPR000160">
    <property type="entry name" value="GGDEF_dom"/>
</dbReference>
<feature type="transmembrane region" description="Helical" evidence="1">
    <location>
        <begin position="43"/>
        <end position="63"/>
    </location>
</feature>
<evidence type="ECO:0000259" key="2">
    <source>
        <dbReference type="PROSITE" id="PS50883"/>
    </source>
</evidence>
<feature type="domain" description="EAL" evidence="2">
    <location>
        <begin position="280"/>
        <end position="533"/>
    </location>
</feature>
<dbReference type="InterPro" id="IPR029787">
    <property type="entry name" value="Nucleotide_cyclase"/>
</dbReference>
<gene>
    <name evidence="4" type="ORF">MNBD_GAMMA12-674</name>
</gene>
<dbReference type="CDD" id="cd01948">
    <property type="entry name" value="EAL"/>
    <property type="match status" value="1"/>
</dbReference>
<keyword evidence="1" id="KW-0472">Membrane</keyword>
<dbReference type="SMART" id="SM00267">
    <property type="entry name" value="GGDEF"/>
    <property type="match status" value="1"/>
</dbReference>
<feature type="transmembrane region" description="Helical" evidence="1">
    <location>
        <begin position="6"/>
        <end position="23"/>
    </location>
</feature>
<dbReference type="SMART" id="SM00052">
    <property type="entry name" value="EAL"/>
    <property type="match status" value="1"/>
</dbReference>
<name>A0A3B0YKT2_9ZZZZ</name>
<dbReference type="SUPFAM" id="SSF55073">
    <property type="entry name" value="Nucleotide cyclase"/>
    <property type="match status" value="1"/>
</dbReference>
<dbReference type="PANTHER" id="PTHR44757:SF2">
    <property type="entry name" value="BIOFILM ARCHITECTURE MAINTENANCE PROTEIN MBAA"/>
    <property type="match status" value="1"/>
</dbReference>
<protein>
    <submittedName>
        <fullName evidence="4">Diguanylate cyclase/phosphodiesterase (GGDEF &amp; EAL domains) with PAS/PAC sensor(S)</fullName>
    </submittedName>
</protein>
<dbReference type="Pfam" id="PF00990">
    <property type="entry name" value="GGDEF"/>
    <property type="match status" value="1"/>
</dbReference>
<dbReference type="Pfam" id="PF00563">
    <property type="entry name" value="EAL"/>
    <property type="match status" value="1"/>
</dbReference>
<dbReference type="AlphaFoldDB" id="A0A3B0YKT2"/>
<keyword evidence="1" id="KW-0812">Transmembrane</keyword>
<dbReference type="InterPro" id="IPR052155">
    <property type="entry name" value="Biofilm_reg_signaling"/>
</dbReference>
<dbReference type="Gene3D" id="3.20.20.450">
    <property type="entry name" value="EAL domain"/>
    <property type="match status" value="1"/>
</dbReference>
<dbReference type="CDD" id="cd01949">
    <property type="entry name" value="GGDEF"/>
    <property type="match status" value="1"/>
</dbReference>
<dbReference type="PANTHER" id="PTHR44757">
    <property type="entry name" value="DIGUANYLATE CYCLASE DGCP"/>
    <property type="match status" value="1"/>
</dbReference>
<reference evidence="4" key="1">
    <citation type="submission" date="2018-06" db="EMBL/GenBank/DDBJ databases">
        <authorList>
            <person name="Zhirakovskaya E."/>
        </authorList>
    </citation>
    <scope>NUCLEOTIDE SEQUENCE</scope>
</reference>
<dbReference type="InterPro" id="IPR043128">
    <property type="entry name" value="Rev_trsase/Diguanyl_cyclase"/>
</dbReference>
<keyword evidence="1" id="KW-1133">Transmembrane helix</keyword>
<proteinExistence type="predicted"/>
<feature type="domain" description="GGDEF" evidence="3">
    <location>
        <begin position="140"/>
        <end position="271"/>
    </location>
</feature>
<evidence type="ECO:0000256" key="1">
    <source>
        <dbReference type="SAM" id="Phobius"/>
    </source>
</evidence>
<accession>A0A3B0YKT2</accession>